<gene>
    <name evidence="3" type="ORF">SLEP1_g59141</name>
</gene>
<evidence type="ECO:0008006" key="5">
    <source>
        <dbReference type="Google" id="ProtNLM"/>
    </source>
</evidence>
<organism evidence="3 4">
    <name type="scientific">Rubroshorea leprosula</name>
    <dbReference type="NCBI Taxonomy" id="152421"/>
    <lineage>
        <taxon>Eukaryota</taxon>
        <taxon>Viridiplantae</taxon>
        <taxon>Streptophyta</taxon>
        <taxon>Embryophyta</taxon>
        <taxon>Tracheophyta</taxon>
        <taxon>Spermatophyta</taxon>
        <taxon>Magnoliopsida</taxon>
        <taxon>eudicotyledons</taxon>
        <taxon>Gunneridae</taxon>
        <taxon>Pentapetalae</taxon>
        <taxon>rosids</taxon>
        <taxon>malvids</taxon>
        <taxon>Malvales</taxon>
        <taxon>Dipterocarpaceae</taxon>
        <taxon>Rubroshorea</taxon>
    </lineage>
</organism>
<dbReference type="Proteomes" id="UP001054252">
    <property type="component" value="Unassembled WGS sequence"/>
</dbReference>
<feature type="coiled-coil region" evidence="1">
    <location>
        <begin position="100"/>
        <end position="184"/>
    </location>
</feature>
<feature type="region of interest" description="Disordered" evidence="2">
    <location>
        <begin position="193"/>
        <end position="218"/>
    </location>
</feature>
<protein>
    <recommendedName>
        <fullName evidence="5">BZIP domain-containing protein</fullName>
    </recommendedName>
</protein>
<evidence type="ECO:0000313" key="3">
    <source>
        <dbReference type="EMBL" id="GKV52564.1"/>
    </source>
</evidence>
<reference evidence="3 4" key="1">
    <citation type="journal article" date="2021" name="Commun. Biol.">
        <title>The genome of Shorea leprosula (Dipterocarpaceae) highlights the ecological relevance of drought in aseasonal tropical rainforests.</title>
        <authorList>
            <person name="Ng K.K.S."/>
            <person name="Kobayashi M.J."/>
            <person name="Fawcett J.A."/>
            <person name="Hatakeyama M."/>
            <person name="Paape T."/>
            <person name="Ng C.H."/>
            <person name="Ang C.C."/>
            <person name="Tnah L.H."/>
            <person name="Lee C.T."/>
            <person name="Nishiyama T."/>
            <person name="Sese J."/>
            <person name="O'Brien M.J."/>
            <person name="Copetti D."/>
            <person name="Mohd Noor M.I."/>
            <person name="Ong R.C."/>
            <person name="Putra M."/>
            <person name="Sireger I.Z."/>
            <person name="Indrioko S."/>
            <person name="Kosugi Y."/>
            <person name="Izuno A."/>
            <person name="Isagi Y."/>
            <person name="Lee S.L."/>
            <person name="Shimizu K.K."/>
        </authorList>
    </citation>
    <scope>NUCLEOTIDE SEQUENCE [LARGE SCALE GENOMIC DNA]</scope>
    <source>
        <strain evidence="3">214</strain>
    </source>
</reference>
<accession>A0AAV5MSJ9</accession>
<evidence type="ECO:0000256" key="1">
    <source>
        <dbReference type="SAM" id="Coils"/>
    </source>
</evidence>
<dbReference type="EMBL" id="BPVZ01000763">
    <property type="protein sequence ID" value="GKV52564.1"/>
    <property type="molecule type" value="Genomic_DNA"/>
</dbReference>
<name>A0AAV5MSJ9_9ROSI</name>
<sequence length="296" mass="33253">MESNGQSGGESVQPINGDASQPQTLLALGCVPHLAISNQDSGKVGGTQSQPQQLDKPATSTRRKRNAPKMSEEQLTRKRMADQKSKARSKEKHEAMKSHRDELLDEVKLLKMKNEDLQVKYTAKLEAEIVQLKRESSDKDHHLEELHSRIRKLKSKLREKDDQRKNALSDLSEAEKKLKKLLHLEWKLLPSPEDAQAQRQNSQSTQSIEPPQPQDHGDLMQRQLHQPELPAQTGIELPNADQPADVHAARHHAIFDVHLLTGEVSTDAQAVSDILQAGPVTDPFLADLYNDMTQWS</sequence>
<feature type="compositionally biased region" description="Polar residues" evidence="2">
    <location>
        <begin position="197"/>
        <end position="209"/>
    </location>
</feature>
<feature type="compositionally biased region" description="Basic and acidic residues" evidence="2">
    <location>
        <begin position="91"/>
        <end position="100"/>
    </location>
</feature>
<feature type="region of interest" description="Disordered" evidence="2">
    <location>
        <begin position="36"/>
        <end position="100"/>
    </location>
</feature>
<proteinExistence type="predicted"/>
<dbReference type="AlphaFoldDB" id="A0AAV5MSJ9"/>
<feature type="compositionally biased region" description="Basic and acidic residues" evidence="2">
    <location>
        <begin position="70"/>
        <end position="85"/>
    </location>
</feature>
<keyword evidence="1" id="KW-0175">Coiled coil</keyword>
<feature type="region of interest" description="Disordered" evidence="2">
    <location>
        <begin position="1"/>
        <end position="24"/>
    </location>
</feature>
<feature type="compositionally biased region" description="Polar residues" evidence="2">
    <location>
        <begin position="36"/>
        <end position="53"/>
    </location>
</feature>
<evidence type="ECO:0000256" key="2">
    <source>
        <dbReference type="SAM" id="MobiDB-lite"/>
    </source>
</evidence>
<comment type="caution">
    <text evidence="3">The sequence shown here is derived from an EMBL/GenBank/DDBJ whole genome shotgun (WGS) entry which is preliminary data.</text>
</comment>
<keyword evidence="4" id="KW-1185">Reference proteome</keyword>
<evidence type="ECO:0000313" key="4">
    <source>
        <dbReference type="Proteomes" id="UP001054252"/>
    </source>
</evidence>